<feature type="signal peptide" evidence="3">
    <location>
        <begin position="1"/>
        <end position="22"/>
    </location>
</feature>
<sequence length="636" mass="72206">MRINVVFVFLLLLSSGNPRILSHPGKTLLVVDKEFHASDVVVTLSDNKNLMPVSRELFQEIAGPYCHNKDYKKVKKRELLTAIGFVTIGIVVGVAVGGTVVGFFRGLVFDSEKKQIVETANAQLVEAEKKEARVISQMEEIMRKKEKDELKLIMQPQLEKMFADHEIPADLFENPFMMERLAKVLGEGSWMKVPQYAFEHMDLTPAECDESTASVKVVVHYKIIENYGKLAQIEDSGVVTGNHLNHLVFAKTELAKVNGTWYTVDKNFCEEKRTSIACPREALTVAKCNPENTTVCQHVTVQLPSVGTIYRRFFNSYAIYSSEKRYAVKNLDSNKTIINSMRPYQWQTVYVNANQELLVGGYRLQGFVEKNYVNTLHPSGHDEEEIAEAYARVEASLKQRKILDHEEYNKMKEKLDESLNNVTFITSFFNLFWSPQWITIIAVVCSVVAVLFIVACCPALFYKVLCFCFSKKRQQSRPEEIPLQVVVKVEKETNENANNAISNTTSFAAANETKTTTTMNHTKRCPCKADALTTVPEIPGWIAIPVNLSNFSQATLNPVFGFDGNKWLLGILLPMERGRAIIELLSVALLSDFFRRVSITELQQHVHEVLLEEDVEITMTICRDFEGHIYWLVEDE</sequence>
<gene>
    <name evidence="4" type="ORF">CAUJ_LOCUS16118</name>
</gene>
<proteinExistence type="predicted"/>
<evidence type="ECO:0000256" key="1">
    <source>
        <dbReference type="SAM" id="Coils"/>
    </source>
</evidence>
<evidence type="ECO:0000256" key="2">
    <source>
        <dbReference type="SAM" id="Phobius"/>
    </source>
</evidence>
<feature type="transmembrane region" description="Helical" evidence="2">
    <location>
        <begin position="440"/>
        <end position="465"/>
    </location>
</feature>
<evidence type="ECO:0000313" key="5">
    <source>
        <dbReference type="Proteomes" id="UP000835052"/>
    </source>
</evidence>
<keyword evidence="3" id="KW-0732">Signal</keyword>
<comment type="caution">
    <text evidence="4">The sequence shown here is derived from an EMBL/GenBank/DDBJ whole genome shotgun (WGS) entry which is preliminary data.</text>
</comment>
<dbReference type="EMBL" id="CAJGYM010000257">
    <property type="protein sequence ID" value="CAD6200221.1"/>
    <property type="molecule type" value="Genomic_DNA"/>
</dbReference>
<keyword evidence="5" id="KW-1185">Reference proteome</keyword>
<dbReference type="AlphaFoldDB" id="A0A8S1HWC7"/>
<evidence type="ECO:0000313" key="4">
    <source>
        <dbReference type="EMBL" id="CAD6200221.1"/>
    </source>
</evidence>
<name>A0A8S1HWC7_9PELO</name>
<keyword evidence="2" id="KW-0472">Membrane</keyword>
<feature type="coiled-coil region" evidence="1">
    <location>
        <begin position="117"/>
        <end position="144"/>
    </location>
</feature>
<reference evidence="4" key="1">
    <citation type="submission" date="2020-10" db="EMBL/GenBank/DDBJ databases">
        <authorList>
            <person name="Kikuchi T."/>
        </authorList>
    </citation>
    <scope>NUCLEOTIDE SEQUENCE</scope>
    <source>
        <strain evidence="4">NKZ352</strain>
    </source>
</reference>
<feature type="transmembrane region" description="Helical" evidence="2">
    <location>
        <begin position="79"/>
        <end position="104"/>
    </location>
</feature>
<evidence type="ECO:0000256" key="3">
    <source>
        <dbReference type="SAM" id="SignalP"/>
    </source>
</evidence>
<organism evidence="4 5">
    <name type="scientific">Caenorhabditis auriculariae</name>
    <dbReference type="NCBI Taxonomy" id="2777116"/>
    <lineage>
        <taxon>Eukaryota</taxon>
        <taxon>Metazoa</taxon>
        <taxon>Ecdysozoa</taxon>
        <taxon>Nematoda</taxon>
        <taxon>Chromadorea</taxon>
        <taxon>Rhabditida</taxon>
        <taxon>Rhabditina</taxon>
        <taxon>Rhabditomorpha</taxon>
        <taxon>Rhabditoidea</taxon>
        <taxon>Rhabditidae</taxon>
        <taxon>Peloderinae</taxon>
        <taxon>Caenorhabditis</taxon>
    </lineage>
</organism>
<feature type="chain" id="PRO_5035935035" evidence="3">
    <location>
        <begin position="23"/>
        <end position="636"/>
    </location>
</feature>
<accession>A0A8S1HWC7</accession>
<dbReference type="Proteomes" id="UP000835052">
    <property type="component" value="Unassembled WGS sequence"/>
</dbReference>
<keyword evidence="2" id="KW-1133">Transmembrane helix</keyword>
<keyword evidence="2" id="KW-0812">Transmembrane</keyword>
<keyword evidence="1" id="KW-0175">Coiled coil</keyword>
<protein>
    <submittedName>
        <fullName evidence="4">Uncharacterized protein</fullName>
    </submittedName>
</protein>